<feature type="transmembrane region" description="Helical" evidence="1">
    <location>
        <begin position="57"/>
        <end position="76"/>
    </location>
</feature>
<protein>
    <recommendedName>
        <fullName evidence="4">Transmembrane protein</fullName>
    </recommendedName>
</protein>
<comment type="caution">
    <text evidence="2">The sequence shown here is derived from an EMBL/GenBank/DDBJ whole genome shotgun (WGS) entry which is preliminary data.</text>
</comment>
<sequence>MTRQAVLDPPKQVSILLLLARGGRRVARASGAAILVAVIVTVLVAVAVRFVHTFACHTISGVVLSLALGMTVRVRVSVVATPSFVGTLGLLLWFGQALSGQVVGLGVAAAAVSLGLGSRHVGLAGLGLGLAAGFAGLLSVVVVVSLDPTRHLLAQR</sequence>
<dbReference type="EMBL" id="JXTC01000117">
    <property type="protein sequence ID" value="PON87430.1"/>
    <property type="molecule type" value="Genomic_DNA"/>
</dbReference>
<gene>
    <name evidence="2" type="ORF">TorRG33x02_167830</name>
</gene>
<evidence type="ECO:0008006" key="4">
    <source>
        <dbReference type="Google" id="ProtNLM"/>
    </source>
</evidence>
<feature type="transmembrane region" description="Helical" evidence="1">
    <location>
        <begin position="31"/>
        <end position="51"/>
    </location>
</feature>
<evidence type="ECO:0000313" key="2">
    <source>
        <dbReference type="EMBL" id="PON87430.1"/>
    </source>
</evidence>
<keyword evidence="3" id="KW-1185">Reference proteome</keyword>
<keyword evidence="1" id="KW-1133">Transmembrane helix</keyword>
<accession>A0A2P5EPF5</accession>
<organism evidence="2 3">
    <name type="scientific">Trema orientale</name>
    <name type="common">Charcoal tree</name>
    <name type="synonym">Celtis orientalis</name>
    <dbReference type="NCBI Taxonomy" id="63057"/>
    <lineage>
        <taxon>Eukaryota</taxon>
        <taxon>Viridiplantae</taxon>
        <taxon>Streptophyta</taxon>
        <taxon>Embryophyta</taxon>
        <taxon>Tracheophyta</taxon>
        <taxon>Spermatophyta</taxon>
        <taxon>Magnoliopsida</taxon>
        <taxon>eudicotyledons</taxon>
        <taxon>Gunneridae</taxon>
        <taxon>Pentapetalae</taxon>
        <taxon>rosids</taxon>
        <taxon>fabids</taxon>
        <taxon>Rosales</taxon>
        <taxon>Cannabaceae</taxon>
        <taxon>Trema</taxon>
    </lineage>
</organism>
<reference evidence="3" key="1">
    <citation type="submission" date="2016-06" db="EMBL/GenBank/DDBJ databases">
        <title>Parallel loss of symbiosis genes in relatives of nitrogen-fixing non-legume Parasponia.</title>
        <authorList>
            <person name="Van Velzen R."/>
            <person name="Holmer R."/>
            <person name="Bu F."/>
            <person name="Rutten L."/>
            <person name="Van Zeijl A."/>
            <person name="Liu W."/>
            <person name="Santuari L."/>
            <person name="Cao Q."/>
            <person name="Sharma T."/>
            <person name="Shen D."/>
            <person name="Roswanjaya Y."/>
            <person name="Wardhani T."/>
            <person name="Kalhor M.S."/>
            <person name="Jansen J."/>
            <person name="Van den Hoogen J."/>
            <person name="Gungor B."/>
            <person name="Hartog M."/>
            <person name="Hontelez J."/>
            <person name="Verver J."/>
            <person name="Yang W.-C."/>
            <person name="Schijlen E."/>
            <person name="Repin R."/>
            <person name="Schilthuizen M."/>
            <person name="Schranz E."/>
            <person name="Heidstra R."/>
            <person name="Miyata K."/>
            <person name="Fedorova E."/>
            <person name="Kohlen W."/>
            <person name="Bisseling T."/>
            <person name="Smit S."/>
            <person name="Geurts R."/>
        </authorList>
    </citation>
    <scope>NUCLEOTIDE SEQUENCE [LARGE SCALE GENOMIC DNA]</scope>
    <source>
        <strain evidence="3">cv. RG33-2</strain>
    </source>
</reference>
<keyword evidence="1" id="KW-0472">Membrane</keyword>
<evidence type="ECO:0000256" key="1">
    <source>
        <dbReference type="SAM" id="Phobius"/>
    </source>
</evidence>
<keyword evidence="1" id="KW-0812">Transmembrane</keyword>
<dbReference type="InParanoid" id="A0A2P5EPF5"/>
<feature type="transmembrane region" description="Helical" evidence="1">
    <location>
        <begin position="88"/>
        <end position="111"/>
    </location>
</feature>
<dbReference type="Proteomes" id="UP000237000">
    <property type="component" value="Unassembled WGS sequence"/>
</dbReference>
<proteinExistence type="predicted"/>
<evidence type="ECO:0000313" key="3">
    <source>
        <dbReference type="Proteomes" id="UP000237000"/>
    </source>
</evidence>
<feature type="transmembrane region" description="Helical" evidence="1">
    <location>
        <begin position="123"/>
        <end position="146"/>
    </location>
</feature>
<name>A0A2P5EPF5_TREOI</name>
<dbReference type="AlphaFoldDB" id="A0A2P5EPF5"/>